<reference evidence="5" key="2">
    <citation type="journal article" date="2021" name="PeerJ">
        <title>Extensive microbial diversity within the chicken gut microbiome revealed by metagenomics and culture.</title>
        <authorList>
            <person name="Gilroy R."/>
            <person name="Ravi A."/>
            <person name="Getino M."/>
            <person name="Pursley I."/>
            <person name="Horton D.L."/>
            <person name="Alikhan N.F."/>
            <person name="Baker D."/>
            <person name="Gharbi K."/>
            <person name="Hall N."/>
            <person name="Watson M."/>
            <person name="Adriaenssens E.M."/>
            <person name="Foster-Nyarko E."/>
            <person name="Jarju S."/>
            <person name="Secka A."/>
            <person name="Antonio M."/>
            <person name="Oren A."/>
            <person name="Chaudhuri R.R."/>
            <person name="La Ragione R."/>
            <person name="Hildebrand F."/>
            <person name="Pallen M.J."/>
        </authorList>
    </citation>
    <scope>NUCLEOTIDE SEQUENCE</scope>
    <source>
        <strain evidence="5">ChiW16-3235</strain>
    </source>
</reference>
<dbReference type="EMBL" id="DVHK01000093">
    <property type="protein sequence ID" value="HIR67264.1"/>
    <property type="molecule type" value="Genomic_DNA"/>
</dbReference>
<dbReference type="Proteomes" id="UP000823913">
    <property type="component" value="Unassembled WGS sequence"/>
</dbReference>
<feature type="domain" description="Peptidase M16 N-terminal" evidence="3">
    <location>
        <begin position="23"/>
        <end position="160"/>
    </location>
</feature>
<accession>A0A9D1J919</accession>
<dbReference type="InterPro" id="IPR011249">
    <property type="entry name" value="Metalloenz_LuxS/M16"/>
</dbReference>
<dbReference type="PANTHER" id="PTHR11851">
    <property type="entry name" value="METALLOPROTEASE"/>
    <property type="match status" value="1"/>
</dbReference>
<reference evidence="5" key="1">
    <citation type="submission" date="2020-10" db="EMBL/GenBank/DDBJ databases">
        <authorList>
            <person name="Gilroy R."/>
        </authorList>
    </citation>
    <scope>NUCLEOTIDE SEQUENCE</scope>
    <source>
        <strain evidence="5">ChiW16-3235</strain>
    </source>
</reference>
<dbReference type="Pfam" id="PF05193">
    <property type="entry name" value="Peptidase_M16_C"/>
    <property type="match status" value="1"/>
</dbReference>
<evidence type="ECO:0000256" key="1">
    <source>
        <dbReference type="ARBA" id="ARBA00007261"/>
    </source>
</evidence>
<proteinExistence type="inferred from homology"/>
<comment type="similarity">
    <text evidence="1 2">Belongs to the peptidase M16 family.</text>
</comment>
<dbReference type="InterPro" id="IPR050361">
    <property type="entry name" value="MPP/UQCRC_Complex"/>
</dbReference>
<dbReference type="PROSITE" id="PS00143">
    <property type="entry name" value="INSULINASE"/>
    <property type="match status" value="1"/>
</dbReference>
<dbReference type="PANTHER" id="PTHR11851:SF49">
    <property type="entry name" value="MITOCHONDRIAL-PROCESSING PEPTIDASE SUBUNIT ALPHA"/>
    <property type="match status" value="1"/>
</dbReference>
<evidence type="ECO:0000313" key="5">
    <source>
        <dbReference type="EMBL" id="HIR67264.1"/>
    </source>
</evidence>
<feature type="domain" description="Peptidase M16 C-terminal" evidence="4">
    <location>
        <begin position="168"/>
        <end position="339"/>
    </location>
</feature>
<dbReference type="GO" id="GO:0046872">
    <property type="term" value="F:metal ion binding"/>
    <property type="evidence" value="ECO:0007669"/>
    <property type="project" value="InterPro"/>
</dbReference>
<dbReference type="InterPro" id="IPR011765">
    <property type="entry name" value="Pept_M16_N"/>
</dbReference>
<dbReference type="PROSITE" id="PS51257">
    <property type="entry name" value="PROKAR_LIPOPROTEIN"/>
    <property type="match status" value="1"/>
</dbReference>
<evidence type="ECO:0000259" key="3">
    <source>
        <dbReference type="Pfam" id="PF00675"/>
    </source>
</evidence>
<evidence type="ECO:0000256" key="2">
    <source>
        <dbReference type="RuleBase" id="RU004447"/>
    </source>
</evidence>
<name>A0A9D1J919_9FIRM</name>
<protein>
    <submittedName>
        <fullName evidence="5">Insulinase family protein</fullName>
    </submittedName>
</protein>
<dbReference type="SUPFAM" id="SSF63411">
    <property type="entry name" value="LuxS/MPP-like metallohydrolase"/>
    <property type="match status" value="2"/>
</dbReference>
<dbReference type="Pfam" id="PF00675">
    <property type="entry name" value="Peptidase_M16"/>
    <property type="match status" value="1"/>
</dbReference>
<comment type="caution">
    <text evidence="5">The sequence shown here is derived from an EMBL/GenBank/DDBJ whole genome shotgun (WGS) entry which is preliminary data.</text>
</comment>
<dbReference type="InterPro" id="IPR007863">
    <property type="entry name" value="Peptidase_M16_C"/>
</dbReference>
<dbReference type="GO" id="GO:0004222">
    <property type="term" value="F:metalloendopeptidase activity"/>
    <property type="evidence" value="ECO:0007669"/>
    <property type="project" value="InterPro"/>
</dbReference>
<evidence type="ECO:0000259" key="4">
    <source>
        <dbReference type="Pfam" id="PF05193"/>
    </source>
</evidence>
<dbReference type="AlphaFoldDB" id="A0A9D1J919"/>
<sequence>MVHYKQLDNGIRLIVKQMSGLLSVTMGIIVGTGACIETDDEDGISHFIEHMMFKGTKKRTAFKISDEMDAIGAQVNAFTGKDITCYYAKSTSDHAAEAFEILSDIFLNSTFPADEMKREKGVIIEEISMNEDTPDDLCLDLLSKAFFGEKNYGRNILGPRKNVRGFKKSDVLAYMSERYTADNIVISMAGNISVEEAQGLVEKYFADVPRGNGVRRSVDVRLQSKNLSKKKDIEQVHIGIAYPSMKRYEPLADATMIVNAVLGGSMSSRLFQEVREKRGLAYTVYSYLTSYKDTGSLVIYAGVNADNYMQSVEAIDACIKDIKNKNITEYEFRRGKEQLLSSQIFAQESTSSQMLLYGKELIYSGNIYNFEERVKKINAVTFADVMQAIEYNFDETYKATALVGRVNKHL</sequence>
<gene>
    <name evidence="5" type="ORF">IAB94_04385</name>
</gene>
<dbReference type="GO" id="GO:0006508">
    <property type="term" value="P:proteolysis"/>
    <property type="evidence" value="ECO:0007669"/>
    <property type="project" value="InterPro"/>
</dbReference>
<dbReference type="Gene3D" id="3.30.830.10">
    <property type="entry name" value="Metalloenzyme, LuxS/M16 peptidase-like"/>
    <property type="match status" value="2"/>
</dbReference>
<dbReference type="InterPro" id="IPR001431">
    <property type="entry name" value="Pept_M16_Zn_BS"/>
</dbReference>
<evidence type="ECO:0000313" key="6">
    <source>
        <dbReference type="Proteomes" id="UP000823913"/>
    </source>
</evidence>
<organism evidence="5 6">
    <name type="scientific">Candidatus Coproplasma avicola</name>
    <dbReference type="NCBI Taxonomy" id="2840744"/>
    <lineage>
        <taxon>Bacteria</taxon>
        <taxon>Bacillati</taxon>
        <taxon>Bacillota</taxon>
        <taxon>Clostridia</taxon>
        <taxon>Eubacteriales</taxon>
        <taxon>Candidatus Coproplasma</taxon>
    </lineage>
</organism>